<dbReference type="HOGENOM" id="CLU_080344_3_0_6"/>
<keyword evidence="1" id="KW-0732">Signal</keyword>
<dbReference type="Gene3D" id="3.30.70.2970">
    <property type="entry name" value="Protein of unknown function (DUF541), domain 2"/>
    <property type="match status" value="1"/>
</dbReference>
<dbReference type="NCBIfam" id="NF008299">
    <property type="entry name" value="PRK11087.1"/>
    <property type="match status" value="1"/>
</dbReference>
<evidence type="ECO:0008006" key="4">
    <source>
        <dbReference type="Google" id="ProtNLM"/>
    </source>
</evidence>
<dbReference type="Proteomes" id="UP000001982">
    <property type="component" value="Chromosome"/>
</dbReference>
<keyword evidence="3" id="KW-1185">Reference proteome</keyword>
<accession>Q12QP1</accession>
<organism evidence="2 3">
    <name type="scientific">Shewanella denitrificans (strain OS217 / ATCC BAA-1090 / DSM 15013)</name>
    <dbReference type="NCBI Taxonomy" id="318161"/>
    <lineage>
        <taxon>Bacteria</taxon>
        <taxon>Pseudomonadati</taxon>
        <taxon>Pseudomonadota</taxon>
        <taxon>Gammaproteobacteria</taxon>
        <taxon>Alteromonadales</taxon>
        <taxon>Shewanellaceae</taxon>
        <taxon>Shewanella</taxon>
    </lineage>
</organism>
<dbReference type="RefSeq" id="WP_011495399.1">
    <property type="nucleotide sequence ID" value="NC_007954.1"/>
</dbReference>
<dbReference type="InterPro" id="IPR052022">
    <property type="entry name" value="26kDa_periplasmic_antigen"/>
</dbReference>
<reference evidence="2 3" key="1">
    <citation type="submission" date="2006-03" db="EMBL/GenBank/DDBJ databases">
        <title>Complete sequence of Shewanella denitrificans OS217.</title>
        <authorList>
            <consortium name="US DOE Joint Genome Institute"/>
            <person name="Copeland A."/>
            <person name="Lucas S."/>
            <person name="Lapidus A."/>
            <person name="Barry K."/>
            <person name="Detter J.C."/>
            <person name="Glavina del Rio T."/>
            <person name="Hammon N."/>
            <person name="Israni S."/>
            <person name="Dalin E."/>
            <person name="Tice H."/>
            <person name="Pitluck S."/>
            <person name="Brettin T."/>
            <person name="Bruce D."/>
            <person name="Han C."/>
            <person name="Tapia R."/>
            <person name="Gilna P."/>
            <person name="Kiss H."/>
            <person name="Schmutz J."/>
            <person name="Larimer F."/>
            <person name="Land M."/>
            <person name="Hauser L."/>
            <person name="Kyrpides N."/>
            <person name="Lykidis A."/>
            <person name="Richardson P."/>
        </authorList>
    </citation>
    <scope>NUCLEOTIDE SEQUENCE [LARGE SCALE GENOMIC DNA]</scope>
    <source>
        <strain evidence="3">OS217 / ATCC BAA-1090 / DSM 15013</strain>
    </source>
</reference>
<sequence length="241" mass="26432">MSIRIPASKALLAAFSFSACLLAMTPAVADNLNFAHIQTIGVSELTMAPDMAEIQVEVSLTKDSAKAAKDASDKAISEFIGRLLEAGIDKKHIASANLHLQPEYLYEQNKAPKLIGYQASRQVTVTLVQLSRLNDILDTALAEGLNRVNNIVLKSSKEDEYVLKARQAAIKDAQAKARSLAEGFNQSLGDLWQVRYLDRRSVQPIMLQRSEKMAFDGGQAGYEFGEVTVSDSVEVIYKLKN</sequence>
<evidence type="ECO:0000313" key="3">
    <source>
        <dbReference type="Proteomes" id="UP000001982"/>
    </source>
</evidence>
<dbReference type="OrthoDB" id="5985609at2"/>
<dbReference type="PANTHER" id="PTHR34387:SF1">
    <property type="entry name" value="PERIPLASMIC IMMUNOGENIC PROTEIN"/>
    <property type="match status" value="1"/>
</dbReference>
<evidence type="ECO:0000256" key="1">
    <source>
        <dbReference type="SAM" id="SignalP"/>
    </source>
</evidence>
<dbReference type="STRING" id="318161.Sden_0947"/>
<gene>
    <name evidence="2" type="ordered locus">Sden_0947</name>
</gene>
<dbReference type="Gene3D" id="3.30.110.170">
    <property type="entry name" value="Protein of unknown function (DUF541), domain 1"/>
    <property type="match status" value="1"/>
</dbReference>
<feature type="signal peptide" evidence="1">
    <location>
        <begin position="1"/>
        <end position="29"/>
    </location>
</feature>
<protein>
    <recommendedName>
        <fullName evidence="4">Oxidative stress defense protein</fullName>
    </recommendedName>
</protein>
<dbReference type="eggNOG" id="COG2968">
    <property type="taxonomic scope" value="Bacteria"/>
</dbReference>
<feature type="chain" id="PRO_5004181404" description="Oxidative stress defense protein" evidence="1">
    <location>
        <begin position="30"/>
        <end position="241"/>
    </location>
</feature>
<proteinExistence type="predicted"/>
<evidence type="ECO:0000313" key="2">
    <source>
        <dbReference type="EMBL" id="ABE54235.1"/>
    </source>
</evidence>
<dbReference type="PANTHER" id="PTHR34387">
    <property type="entry name" value="SLR1258 PROTEIN"/>
    <property type="match status" value="1"/>
</dbReference>
<dbReference type="EMBL" id="CP000302">
    <property type="protein sequence ID" value="ABE54235.1"/>
    <property type="molecule type" value="Genomic_DNA"/>
</dbReference>
<dbReference type="KEGG" id="sdn:Sden_0947"/>
<dbReference type="Pfam" id="PF04402">
    <property type="entry name" value="SIMPL"/>
    <property type="match status" value="1"/>
</dbReference>
<dbReference type="GO" id="GO:0006974">
    <property type="term" value="P:DNA damage response"/>
    <property type="evidence" value="ECO:0007669"/>
    <property type="project" value="TreeGrafter"/>
</dbReference>
<dbReference type="InterPro" id="IPR007497">
    <property type="entry name" value="SIMPL/DUF541"/>
</dbReference>
<dbReference type="AlphaFoldDB" id="Q12QP1"/>
<dbReference type="PROSITE" id="PS51257">
    <property type="entry name" value="PROKAR_LIPOPROTEIN"/>
    <property type="match status" value="1"/>
</dbReference>
<name>Q12QP1_SHEDO</name>